<gene>
    <name evidence="3" type="ORF">SAMN05421759_10299</name>
</gene>
<dbReference type="Gene3D" id="2.60.120.10">
    <property type="entry name" value="Jelly Rolls"/>
    <property type="match status" value="1"/>
</dbReference>
<protein>
    <submittedName>
        <fullName evidence="3">Cupin domain protein</fullName>
    </submittedName>
</protein>
<dbReference type="InterPro" id="IPR047263">
    <property type="entry name" value="HNL-like_cupin"/>
</dbReference>
<evidence type="ECO:0000313" key="3">
    <source>
        <dbReference type="EMBL" id="SIS65472.1"/>
    </source>
</evidence>
<feature type="domain" description="Cupin type-2" evidence="2">
    <location>
        <begin position="40"/>
        <end position="102"/>
    </location>
</feature>
<dbReference type="EMBL" id="FTOQ01000002">
    <property type="protein sequence ID" value="SIS65472.1"/>
    <property type="molecule type" value="Genomic_DNA"/>
</dbReference>
<dbReference type="InterPro" id="IPR014710">
    <property type="entry name" value="RmlC-like_jellyroll"/>
</dbReference>
<dbReference type="SUPFAM" id="SSF51182">
    <property type="entry name" value="RmlC-like cupins"/>
    <property type="match status" value="1"/>
</dbReference>
<proteinExistence type="predicted"/>
<evidence type="ECO:0000256" key="1">
    <source>
        <dbReference type="SAM" id="MobiDB-lite"/>
    </source>
</evidence>
<organism evidence="3 4">
    <name type="scientific">Roseivivax lentus</name>
    <dbReference type="NCBI Taxonomy" id="633194"/>
    <lineage>
        <taxon>Bacteria</taxon>
        <taxon>Pseudomonadati</taxon>
        <taxon>Pseudomonadota</taxon>
        <taxon>Alphaproteobacteria</taxon>
        <taxon>Rhodobacterales</taxon>
        <taxon>Roseobacteraceae</taxon>
        <taxon>Roseivivax</taxon>
    </lineage>
</organism>
<dbReference type="CDD" id="cd02233">
    <property type="entry name" value="cupin_HNL-like"/>
    <property type="match status" value="1"/>
</dbReference>
<dbReference type="STRING" id="633194.SAMN05421759_10299"/>
<name>A0A1N7KV13_9RHOB</name>
<dbReference type="PANTHER" id="PTHR43698">
    <property type="entry name" value="RIBD C-TERMINAL DOMAIN CONTAINING PROTEIN"/>
    <property type="match status" value="1"/>
</dbReference>
<keyword evidence="4" id="KW-1185">Reference proteome</keyword>
<feature type="region of interest" description="Disordered" evidence="1">
    <location>
        <begin position="114"/>
        <end position="134"/>
    </location>
</feature>
<evidence type="ECO:0000313" key="4">
    <source>
        <dbReference type="Proteomes" id="UP000186684"/>
    </source>
</evidence>
<reference evidence="4" key="1">
    <citation type="submission" date="2017-01" db="EMBL/GenBank/DDBJ databases">
        <authorList>
            <person name="Varghese N."/>
            <person name="Submissions S."/>
        </authorList>
    </citation>
    <scope>NUCLEOTIDE SEQUENCE [LARGE SCALE GENOMIC DNA]</scope>
    <source>
        <strain evidence="4">DSM 29430</strain>
    </source>
</reference>
<sequence>MDITRAGTRPTKIAPAEYFTGHVRMDIIAAPDAPARHRGFVVTFEPGARTNWHTHPYGQTIFVTEGLCLAQSEGGPVRELRPGDTAYFHEGERHWHGAAPDVAMTHLALGEAQDGKTADWAEPVSDADYNGPRG</sequence>
<dbReference type="OrthoDB" id="7507676at2"/>
<dbReference type="InterPro" id="IPR011051">
    <property type="entry name" value="RmlC_Cupin_sf"/>
</dbReference>
<dbReference type="Pfam" id="PF07883">
    <property type="entry name" value="Cupin_2"/>
    <property type="match status" value="1"/>
</dbReference>
<dbReference type="InterPro" id="IPR013096">
    <property type="entry name" value="Cupin_2"/>
</dbReference>
<dbReference type="AlphaFoldDB" id="A0A1N7KV13"/>
<evidence type="ECO:0000259" key="2">
    <source>
        <dbReference type="Pfam" id="PF07883"/>
    </source>
</evidence>
<dbReference type="PANTHER" id="PTHR43698:SF1">
    <property type="entry name" value="BLL4564 PROTEIN"/>
    <property type="match status" value="1"/>
</dbReference>
<dbReference type="RefSeq" id="WP_076445349.1">
    <property type="nucleotide sequence ID" value="NZ_FTOQ01000002.1"/>
</dbReference>
<accession>A0A1N7KV13</accession>
<dbReference type="Proteomes" id="UP000186684">
    <property type="component" value="Unassembled WGS sequence"/>
</dbReference>